<organism evidence="3 4">
    <name type="scientific">Exidia glandulosa HHB12029</name>
    <dbReference type="NCBI Taxonomy" id="1314781"/>
    <lineage>
        <taxon>Eukaryota</taxon>
        <taxon>Fungi</taxon>
        <taxon>Dikarya</taxon>
        <taxon>Basidiomycota</taxon>
        <taxon>Agaricomycotina</taxon>
        <taxon>Agaricomycetes</taxon>
        <taxon>Auriculariales</taxon>
        <taxon>Exidiaceae</taxon>
        <taxon>Exidia</taxon>
    </lineage>
</organism>
<gene>
    <name evidence="3" type="ORF">EXIGLDRAFT_95563</name>
</gene>
<evidence type="ECO:0000256" key="1">
    <source>
        <dbReference type="ARBA" id="ARBA00023002"/>
    </source>
</evidence>
<dbReference type="InParanoid" id="A0A166AFV1"/>
<reference evidence="3 4" key="1">
    <citation type="journal article" date="2016" name="Mol. Biol. Evol.">
        <title>Comparative Genomics of Early-Diverging Mushroom-Forming Fungi Provides Insights into the Origins of Lignocellulose Decay Capabilities.</title>
        <authorList>
            <person name="Nagy L.G."/>
            <person name="Riley R."/>
            <person name="Tritt A."/>
            <person name="Adam C."/>
            <person name="Daum C."/>
            <person name="Floudas D."/>
            <person name="Sun H."/>
            <person name="Yadav J.S."/>
            <person name="Pangilinan J."/>
            <person name="Larsson K.H."/>
            <person name="Matsuura K."/>
            <person name="Barry K."/>
            <person name="Labutti K."/>
            <person name="Kuo R."/>
            <person name="Ohm R.A."/>
            <person name="Bhattacharya S.S."/>
            <person name="Shirouzu T."/>
            <person name="Yoshinaga Y."/>
            <person name="Martin F.M."/>
            <person name="Grigoriev I.V."/>
            <person name="Hibbett D.S."/>
        </authorList>
    </citation>
    <scope>NUCLEOTIDE SEQUENCE [LARGE SCALE GENOMIC DNA]</scope>
    <source>
        <strain evidence="3 4">HHB12029</strain>
    </source>
</reference>
<proteinExistence type="predicted"/>
<evidence type="ECO:0000313" key="4">
    <source>
        <dbReference type="Proteomes" id="UP000077266"/>
    </source>
</evidence>
<sequence>MSLRLRPPRLSGAVLQTRRFASKYAPPPETESLRALLRRTAQPVAVVTCKNAESRTHPYHGATISSFTSVAMQPTPLVSFSMRTPSLLVRCLEAPGSTFAVNLLAAHQAHIAESFARPDLHPDPWSSLNYALDADGLPVFGGAVGSLNCTVEGTMLLGEEHEGPSMLFIARVDRVEHGSDSASPLVYYKRAYTSVQSPQVAGSPYNKP</sequence>
<dbReference type="PANTHER" id="PTHR30466:SF1">
    <property type="entry name" value="FMN REDUCTASE (NADH) RUTF"/>
    <property type="match status" value="1"/>
</dbReference>
<dbReference type="Pfam" id="PF01613">
    <property type="entry name" value="Flavin_Reduct"/>
    <property type="match status" value="1"/>
</dbReference>
<dbReference type="InterPro" id="IPR050268">
    <property type="entry name" value="NADH-dep_flavin_reductase"/>
</dbReference>
<keyword evidence="4" id="KW-1185">Reference proteome</keyword>
<evidence type="ECO:0000259" key="2">
    <source>
        <dbReference type="SMART" id="SM00903"/>
    </source>
</evidence>
<dbReference type="SUPFAM" id="SSF50475">
    <property type="entry name" value="FMN-binding split barrel"/>
    <property type="match status" value="1"/>
</dbReference>
<name>A0A166AFV1_EXIGL</name>
<dbReference type="Gene3D" id="2.30.110.10">
    <property type="entry name" value="Electron Transport, Fmn-binding Protein, Chain A"/>
    <property type="match status" value="1"/>
</dbReference>
<dbReference type="Proteomes" id="UP000077266">
    <property type="component" value="Unassembled WGS sequence"/>
</dbReference>
<dbReference type="GO" id="GO:0042602">
    <property type="term" value="F:riboflavin reductase (NADPH) activity"/>
    <property type="evidence" value="ECO:0007669"/>
    <property type="project" value="TreeGrafter"/>
</dbReference>
<dbReference type="OrthoDB" id="2015405at2759"/>
<dbReference type="InterPro" id="IPR012349">
    <property type="entry name" value="Split_barrel_FMN-bd"/>
</dbReference>
<dbReference type="STRING" id="1314781.A0A166AFV1"/>
<feature type="domain" description="Flavin reductase like" evidence="2">
    <location>
        <begin position="37"/>
        <end position="194"/>
    </location>
</feature>
<dbReference type="InterPro" id="IPR002563">
    <property type="entry name" value="Flavin_Rdtase-like_dom"/>
</dbReference>
<keyword evidence="1" id="KW-0560">Oxidoreductase</keyword>
<dbReference type="AlphaFoldDB" id="A0A166AFV1"/>
<protein>
    <recommendedName>
        <fullName evidence="2">Flavin reductase like domain-containing protein</fullName>
    </recommendedName>
</protein>
<dbReference type="PANTHER" id="PTHR30466">
    <property type="entry name" value="FLAVIN REDUCTASE"/>
    <property type="match status" value="1"/>
</dbReference>
<accession>A0A166AFV1</accession>
<evidence type="ECO:0000313" key="3">
    <source>
        <dbReference type="EMBL" id="KZV91489.1"/>
    </source>
</evidence>
<dbReference type="GO" id="GO:0010181">
    <property type="term" value="F:FMN binding"/>
    <property type="evidence" value="ECO:0007669"/>
    <property type="project" value="InterPro"/>
</dbReference>
<dbReference type="SMART" id="SM00903">
    <property type="entry name" value="Flavin_Reduct"/>
    <property type="match status" value="1"/>
</dbReference>
<dbReference type="EMBL" id="KV426026">
    <property type="protein sequence ID" value="KZV91489.1"/>
    <property type="molecule type" value="Genomic_DNA"/>
</dbReference>